<comment type="pathway">
    <text evidence="1">Mycotoxin biosynthesis.</text>
</comment>
<keyword evidence="4" id="KW-1133">Transmembrane helix</keyword>
<sequence>MQSSTPKRSCEKWERDRLLDDDHHHGTSRGQPSTRHTGIIAFLTTCTLLFATLAAALAWERHQHVQRQSREVSWLPPEVARARVFEYEPIFGGPFTNESEHAWTKLIPMGKGFVHINNESELDPVPGLDTSLPHQRAMVAVFHQLHCLYITRQSYFAARAGNLDDLRPEHLSHCWDYLRQTIMCAGDTTLEWLGAPPRDVGSTGWGYQHQCKDYAAIYGWAEKNRVTDTKKIHS</sequence>
<accession>A0A1X7RRC2</accession>
<keyword evidence="6" id="KW-1185">Reference proteome</keyword>
<dbReference type="GO" id="GO:0043386">
    <property type="term" value="P:mycotoxin biosynthetic process"/>
    <property type="evidence" value="ECO:0007669"/>
    <property type="project" value="InterPro"/>
</dbReference>
<evidence type="ECO:0000256" key="1">
    <source>
        <dbReference type="ARBA" id="ARBA00004685"/>
    </source>
</evidence>
<evidence type="ECO:0000313" key="5">
    <source>
        <dbReference type="EMBL" id="SMQ50004.1"/>
    </source>
</evidence>
<dbReference type="Pfam" id="PF11807">
    <property type="entry name" value="UstYa"/>
    <property type="match status" value="1"/>
</dbReference>
<comment type="similarity">
    <text evidence="3">Belongs to the ustYa family.</text>
</comment>
<keyword evidence="4" id="KW-0472">Membrane</keyword>
<reference evidence="5 6" key="1">
    <citation type="submission" date="2016-06" db="EMBL/GenBank/DDBJ databases">
        <authorList>
            <person name="Kjaerup R.B."/>
            <person name="Dalgaard T.S."/>
            <person name="Juul-Madsen H.R."/>
        </authorList>
    </citation>
    <scope>NUCLEOTIDE SEQUENCE [LARGE SCALE GENOMIC DNA]</scope>
</reference>
<dbReference type="AlphaFoldDB" id="A0A1X7RRC2"/>
<dbReference type="Proteomes" id="UP000215127">
    <property type="component" value="Chromosome 4"/>
</dbReference>
<keyword evidence="4" id="KW-0812">Transmembrane</keyword>
<evidence type="ECO:0000256" key="2">
    <source>
        <dbReference type="ARBA" id="ARBA00023002"/>
    </source>
</evidence>
<proteinExistence type="inferred from homology"/>
<dbReference type="EMBL" id="LT853695">
    <property type="protein sequence ID" value="SMQ50004.1"/>
    <property type="molecule type" value="Genomic_DNA"/>
</dbReference>
<dbReference type="GO" id="GO:0016491">
    <property type="term" value="F:oxidoreductase activity"/>
    <property type="evidence" value="ECO:0007669"/>
    <property type="project" value="UniProtKB-KW"/>
</dbReference>
<dbReference type="PANTHER" id="PTHR33365:SF11">
    <property type="entry name" value="TAT PATHWAY SIGNAL SEQUENCE"/>
    <property type="match status" value="1"/>
</dbReference>
<organism evidence="5 6">
    <name type="scientific">Zymoseptoria tritici (strain ST99CH_3D7)</name>
    <dbReference type="NCBI Taxonomy" id="1276538"/>
    <lineage>
        <taxon>Eukaryota</taxon>
        <taxon>Fungi</taxon>
        <taxon>Dikarya</taxon>
        <taxon>Ascomycota</taxon>
        <taxon>Pezizomycotina</taxon>
        <taxon>Dothideomycetes</taxon>
        <taxon>Dothideomycetidae</taxon>
        <taxon>Mycosphaerellales</taxon>
        <taxon>Mycosphaerellaceae</taxon>
        <taxon>Zymoseptoria</taxon>
    </lineage>
</organism>
<feature type="transmembrane region" description="Helical" evidence="4">
    <location>
        <begin position="39"/>
        <end position="59"/>
    </location>
</feature>
<dbReference type="InterPro" id="IPR021765">
    <property type="entry name" value="UstYa-like"/>
</dbReference>
<evidence type="ECO:0000256" key="4">
    <source>
        <dbReference type="SAM" id="Phobius"/>
    </source>
</evidence>
<keyword evidence="2" id="KW-0560">Oxidoreductase</keyword>
<name>A0A1X7RRC2_ZYMT9</name>
<protein>
    <recommendedName>
        <fullName evidence="7">Oxidase ustYa</fullName>
    </recommendedName>
</protein>
<evidence type="ECO:0000256" key="3">
    <source>
        <dbReference type="ARBA" id="ARBA00035112"/>
    </source>
</evidence>
<dbReference type="PANTHER" id="PTHR33365">
    <property type="entry name" value="YALI0B05434P"/>
    <property type="match status" value="1"/>
</dbReference>
<gene>
    <name evidence="5" type="ORF">ZT3D7_G5156</name>
</gene>
<evidence type="ECO:0008006" key="7">
    <source>
        <dbReference type="Google" id="ProtNLM"/>
    </source>
</evidence>
<dbReference type="STRING" id="1276538.A0A1X7RRC2"/>
<evidence type="ECO:0000313" key="6">
    <source>
        <dbReference type="Proteomes" id="UP000215127"/>
    </source>
</evidence>